<sequence>MLYEIKNILMFMGVEWSSLARLRPLYAVPVSAKNPMNFRVPQLYNLSRAENEAEKYSAVPFKYS</sequence>
<organism evidence="1 2">
    <name type="scientific">Molorchus minor</name>
    <dbReference type="NCBI Taxonomy" id="1323400"/>
    <lineage>
        <taxon>Eukaryota</taxon>
        <taxon>Metazoa</taxon>
        <taxon>Ecdysozoa</taxon>
        <taxon>Arthropoda</taxon>
        <taxon>Hexapoda</taxon>
        <taxon>Insecta</taxon>
        <taxon>Pterygota</taxon>
        <taxon>Neoptera</taxon>
        <taxon>Endopterygota</taxon>
        <taxon>Coleoptera</taxon>
        <taxon>Polyphaga</taxon>
        <taxon>Cucujiformia</taxon>
        <taxon>Chrysomeloidea</taxon>
        <taxon>Cerambycidae</taxon>
        <taxon>Lamiinae</taxon>
        <taxon>Monochamini</taxon>
        <taxon>Molorchus</taxon>
    </lineage>
</organism>
<protein>
    <submittedName>
        <fullName evidence="1">Uncharacterized protein</fullName>
    </submittedName>
</protein>
<dbReference type="Proteomes" id="UP001162164">
    <property type="component" value="Unassembled WGS sequence"/>
</dbReference>
<name>A0ABQ9JSQ4_9CUCU</name>
<proteinExistence type="predicted"/>
<comment type="caution">
    <text evidence="1">The sequence shown here is derived from an EMBL/GenBank/DDBJ whole genome shotgun (WGS) entry which is preliminary data.</text>
</comment>
<reference evidence="1" key="1">
    <citation type="journal article" date="2023" name="Insect Mol. Biol.">
        <title>Genome sequencing provides insights into the evolution of gene families encoding plant cell wall-degrading enzymes in longhorned beetles.</title>
        <authorList>
            <person name="Shin N.R."/>
            <person name="Okamura Y."/>
            <person name="Kirsch R."/>
            <person name="Pauchet Y."/>
        </authorList>
    </citation>
    <scope>NUCLEOTIDE SEQUENCE</scope>
    <source>
        <strain evidence="1">MMC_N1</strain>
    </source>
</reference>
<accession>A0ABQ9JSQ4</accession>
<gene>
    <name evidence="1" type="ORF">NQ317_017477</name>
</gene>
<evidence type="ECO:0000313" key="1">
    <source>
        <dbReference type="EMBL" id="KAJ8980846.1"/>
    </source>
</evidence>
<keyword evidence="2" id="KW-1185">Reference proteome</keyword>
<evidence type="ECO:0000313" key="2">
    <source>
        <dbReference type="Proteomes" id="UP001162164"/>
    </source>
</evidence>
<dbReference type="EMBL" id="JAPWTJ010000228">
    <property type="protein sequence ID" value="KAJ8980846.1"/>
    <property type="molecule type" value="Genomic_DNA"/>
</dbReference>